<keyword evidence="2" id="KW-1185">Reference proteome</keyword>
<gene>
    <name evidence="1" type="ORF">K443DRAFT_122913</name>
</gene>
<dbReference type="EMBL" id="KN838631">
    <property type="protein sequence ID" value="KIK00176.1"/>
    <property type="molecule type" value="Genomic_DNA"/>
</dbReference>
<dbReference type="OrthoDB" id="2686745at2759"/>
<accession>A0A0C9X572</accession>
<name>A0A0C9X572_9AGAR</name>
<dbReference type="AlphaFoldDB" id="A0A0C9X572"/>
<evidence type="ECO:0000313" key="1">
    <source>
        <dbReference type="EMBL" id="KIK00176.1"/>
    </source>
</evidence>
<protein>
    <submittedName>
        <fullName evidence="1">Uncharacterized protein</fullName>
    </submittedName>
</protein>
<dbReference type="HOGENOM" id="CLU_1855588_0_0_1"/>
<dbReference type="Proteomes" id="UP000054477">
    <property type="component" value="Unassembled WGS sequence"/>
</dbReference>
<reference evidence="1 2" key="1">
    <citation type="submission" date="2014-04" db="EMBL/GenBank/DDBJ databases">
        <authorList>
            <consortium name="DOE Joint Genome Institute"/>
            <person name="Kuo A."/>
            <person name="Kohler A."/>
            <person name="Nagy L.G."/>
            <person name="Floudas D."/>
            <person name="Copeland A."/>
            <person name="Barry K.W."/>
            <person name="Cichocki N."/>
            <person name="Veneault-Fourrey C."/>
            <person name="LaButti K."/>
            <person name="Lindquist E.A."/>
            <person name="Lipzen A."/>
            <person name="Lundell T."/>
            <person name="Morin E."/>
            <person name="Murat C."/>
            <person name="Sun H."/>
            <person name="Tunlid A."/>
            <person name="Henrissat B."/>
            <person name="Grigoriev I.V."/>
            <person name="Hibbett D.S."/>
            <person name="Martin F."/>
            <person name="Nordberg H.P."/>
            <person name="Cantor M.N."/>
            <person name="Hua S.X."/>
        </authorList>
    </citation>
    <scope>NUCLEOTIDE SEQUENCE [LARGE SCALE GENOMIC DNA]</scope>
    <source>
        <strain evidence="1 2">LaAM-08-1</strain>
    </source>
</reference>
<reference evidence="2" key="2">
    <citation type="submission" date="2015-01" db="EMBL/GenBank/DDBJ databases">
        <title>Evolutionary Origins and Diversification of the Mycorrhizal Mutualists.</title>
        <authorList>
            <consortium name="DOE Joint Genome Institute"/>
            <consortium name="Mycorrhizal Genomics Consortium"/>
            <person name="Kohler A."/>
            <person name="Kuo A."/>
            <person name="Nagy L.G."/>
            <person name="Floudas D."/>
            <person name="Copeland A."/>
            <person name="Barry K.W."/>
            <person name="Cichocki N."/>
            <person name="Veneault-Fourrey C."/>
            <person name="LaButti K."/>
            <person name="Lindquist E.A."/>
            <person name="Lipzen A."/>
            <person name="Lundell T."/>
            <person name="Morin E."/>
            <person name="Murat C."/>
            <person name="Riley R."/>
            <person name="Ohm R."/>
            <person name="Sun H."/>
            <person name="Tunlid A."/>
            <person name="Henrissat B."/>
            <person name="Grigoriev I.V."/>
            <person name="Hibbett D.S."/>
            <person name="Martin F."/>
        </authorList>
    </citation>
    <scope>NUCLEOTIDE SEQUENCE [LARGE SCALE GENOMIC DNA]</scope>
    <source>
        <strain evidence="2">LaAM-08-1</strain>
    </source>
</reference>
<organism evidence="1 2">
    <name type="scientific">Laccaria amethystina LaAM-08-1</name>
    <dbReference type="NCBI Taxonomy" id="1095629"/>
    <lineage>
        <taxon>Eukaryota</taxon>
        <taxon>Fungi</taxon>
        <taxon>Dikarya</taxon>
        <taxon>Basidiomycota</taxon>
        <taxon>Agaricomycotina</taxon>
        <taxon>Agaricomycetes</taxon>
        <taxon>Agaricomycetidae</taxon>
        <taxon>Agaricales</taxon>
        <taxon>Agaricineae</taxon>
        <taxon>Hydnangiaceae</taxon>
        <taxon>Laccaria</taxon>
    </lineage>
</organism>
<sequence>MPCICRRTSVRGHRIQRYFSPLTTRATFSPERLLSPPPGALRKTFPLIESVSEAIAKEGRESAICSQLGISEVEHSNIQDFLHDLINNHLKLKVSYSKQTGSAVRTVFSKAKEQYPCFESQDETLENMLKQLLKKASKSFFI</sequence>
<evidence type="ECO:0000313" key="2">
    <source>
        <dbReference type="Proteomes" id="UP000054477"/>
    </source>
</evidence>
<proteinExistence type="predicted"/>